<keyword evidence="3" id="KW-1185">Reference proteome</keyword>
<accession>A0A316AB80</accession>
<dbReference type="InterPro" id="IPR050902">
    <property type="entry name" value="ABC_Transporter_SBP"/>
</dbReference>
<dbReference type="OrthoDB" id="9812528at2"/>
<dbReference type="Pfam" id="PF01497">
    <property type="entry name" value="Peripla_BP_2"/>
    <property type="match status" value="1"/>
</dbReference>
<evidence type="ECO:0000259" key="1">
    <source>
        <dbReference type="PROSITE" id="PS50983"/>
    </source>
</evidence>
<comment type="caution">
    <text evidence="2">The sequence shown here is derived from an EMBL/GenBank/DDBJ whole genome shotgun (WGS) entry which is preliminary data.</text>
</comment>
<sequence>MITASPTNRLANRLATICQTFFRPTLFVLIIVQLVSCGSDADRTDKPANTAEVDDLFPVKSSIDYAQGFSLTYHDTYKLIQIYSPFETSSDTATYVLLPRGQAKPPGYTDGQIIEIPIQRLVTMSSMHLGLLGFLQAEDILIGMGDLKYVSSPKILNRIKEEKIVAVGRDQMLNEELLVAMHPGLIMAMGSPVSKIGQYHGLREAGIPVMVNSEWLETSPLARAEWVKLMAALLNKEAEVNTRFGAVAKEYHRLSALAKGPIDRPSVLCGLHSRDTWYVPDGDSYMYQYIRDAGGSYHWAHIKATGSLPLSFEQVYPVGLKADFWINVGSGNIENRSDLLAKDGRYADFKAFQRDRVYAFTKRVNDRGANDYWESGAVNPQVILADLIKILHPEVLPDHELFYYKPIQ</sequence>
<protein>
    <submittedName>
        <fullName evidence="2">Iron complex transport system substrate-binding protein</fullName>
    </submittedName>
</protein>
<dbReference type="PANTHER" id="PTHR30535">
    <property type="entry name" value="VITAMIN B12-BINDING PROTEIN"/>
    <property type="match status" value="1"/>
</dbReference>
<proteinExistence type="predicted"/>
<dbReference type="GO" id="GO:0071281">
    <property type="term" value="P:cellular response to iron ion"/>
    <property type="evidence" value="ECO:0007669"/>
    <property type="project" value="TreeGrafter"/>
</dbReference>
<name>A0A316AB80_9BACT</name>
<dbReference type="Proteomes" id="UP000245880">
    <property type="component" value="Unassembled WGS sequence"/>
</dbReference>
<reference evidence="2 3" key="1">
    <citation type="submission" date="2018-03" db="EMBL/GenBank/DDBJ databases">
        <title>Genomic Encyclopedia of Archaeal and Bacterial Type Strains, Phase II (KMG-II): from individual species to whole genera.</title>
        <authorList>
            <person name="Goeker M."/>
        </authorList>
    </citation>
    <scope>NUCLEOTIDE SEQUENCE [LARGE SCALE GENOMIC DNA]</scope>
    <source>
        <strain evidence="2 3">DSM 100346</strain>
    </source>
</reference>
<dbReference type="AlphaFoldDB" id="A0A316AB80"/>
<gene>
    <name evidence="2" type="ORF">CLV98_11557</name>
</gene>
<dbReference type="SUPFAM" id="SSF53807">
    <property type="entry name" value="Helical backbone' metal receptor"/>
    <property type="match status" value="1"/>
</dbReference>
<dbReference type="EMBL" id="QGDT01000015">
    <property type="protein sequence ID" value="PWJ55036.1"/>
    <property type="molecule type" value="Genomic_DNA"/>
</dbReference>
<dbReference type="PROSITE" id="PS50983">
    <property type="entry name" value="FE_B12_PBP"/>
    <property type="match status" value="1"/>
</dbReference>
<evidence type="ECO:0000313" key="3">
    <source>
        <dbReference type="Proteomes" id="UP000245880"/>
    </source>
</evidence>
<organism evidence="2 3">
    <name type="scientific">Dyadobacter jejuensis</name>
    <dbReference type="NCBI Taxonomy" id="1082580"/>
    <lineage>
        <taxon>Bacteria</taxon>
        <taxon>Pseudomonadati</taxon>
        <taxon>Bacteroidota</taxon>
        <taxon>Cytophagia</taxon>
        <taxon>Cytophagales</taxon>
        <taxon>Spirosomataceae</taxon>
        <taxon>Dyadobacter</taxon>
    </lineage>
</organism>
<feature type="domain" description="Fe/B12 periplasmic-binding" evidence="1">
    <location>
        <begin position="120"/>
        <end position="395"/>
    </location>
</feature>
<dbReference type="PANTHER" id="PTHR30535:SF34">
    <property type="entry name" value="MOLYBDATE-BINDING PROTEIN MOLA"/>
    <property type="match status" value="1"/>
</dbReference>
<dbReference type="RefSeq" id="WP_109677428.1">
    <property type="nucleotide sequence ID" value="NZ_QGDT01000015.1"/>
</dbReference>
<dbReference type="Gene3D" id="3.40.50.1980">
    <property type="entry name" value="Nitrogenase molybdenum iron protein domain"/>
    <property type="match status" value="2"/>
</dbReference>
<evidence type="ECO:0000313" key="2">
    <source>
        <dbReference type="EMBL" id="PWJ55036.1"/>
    </source>
</evidence>
<dbReference type="InterPro" id="IPR002491">
    <property type="entry name" value="ABC_transptr_periplasmic_BD"/>
</dbReference>